<sequence>MSQTAQRPVPGSREDPVGTPAGSGRIAVIVPTRHEADSVGPLYHRLRAALNGRNWEIVFVDDSDDETPARLADLAGHDPRVAVVHRAPDRRPGGLGGAVLAGFAATEAGVLAVMDADMQHPPEALPRLVDALASGPADLVVGTRYRGRGSAEGLNGSFRHQASRACRRLVHAVLPRTRVSTDPLGGFFALRREVVDGVPLRPIGYKILLEILVRGRWNAVDEVEYTFRRRFEGASKSGLGEARRFLRHVVALRRAAPATPARPAGSHRPLRVLIFTSEVAPVVSGIATSMGNLSRSLTAAGHQVDVVSRADFPRLVHREVRLSGFARSWPRFRRRLSAYDVVNVHGPVPTMSDAFLLLAATMRRRRRPAVVYTHHSDLAIPGLRGLCALYNRMHRRVAQLADVILVSSAEYRDRMHMPSGPHVEIIPWGVDTRRVLPRPPRPPGAALRVLFVGQLRPYKGAHILLDAAGDLPGVTVTLIGDGPERPRLEARAAGLPAVTFRGRVSDADLWHAYSTHDVIVLPSLTTAEAYGLVLGEGMASGCVPVASDLPGVREVAGPSGLLVAPGDAEALRDALKRLSTDDALLDRLARASLERGLAMSVEAATTRHDQVFRHVLDHTGARRTATPAPRTTHP</sequence>
<organism evidence="6 7">
    <name type="scientific">Paractinoplanes deccanensis</name>
    <dbReference type="NCBI Taxonomy" id="113561"/>
    <lineage>
        <taxon>Bacteria</taxon>
        <taxon>Bacillati</taxon>
        <taxon>Actinomycetota</taxon>
        <taxon>Actinomycetes</taxon>
        <taxon>Micromonosporales</taxon>
        <taxon>Micromonosporaceae</taxon>
        <taxon>Paractinoplanes</taxon>
    </lineage>
</organism>
<evidence type="ECO:0000259" key="4">
    <source>
        <dbReference type="Pfam" id="PF00535"/>
    </source>
</evidence>
<keyword evidence="2" id="KW-0808">Transferase</keyword>
<dbReference type="Gene3D" id="3.90.550.10">
    <property type="entry name" value="Spore Coat Polysaccharide Biosynthesis Protein SpsA, Chain A"/>
    <property type="match status" value="1"/>
</dbReference>
<evidence type="ECO:0000313" key="6">
    <source>
        <dbReference type="EMBL" id="GID78252.1"/>
    </source>
</evidence>
<dbReference type="InterPro" id="IPR050194">
    <property type="entry name" value="Glycosyltransferase_grp1"/>
</dbReference>
<evidence type="ECO:0000259" key="5">
    <source>
        <dbReference type="Pfam" id="PF13439"/>
    </source>
</evidence>
<dbReference type="InterPro" id="IPR001173">
    <property type="entry name" value="Glyco_trans_2-like"/>
</dbReference>
<dbReference type="InterPro" id="IPR028098">
    <property type="entry name" value="Glyco_trans_4-like_N"/>
</dbReference>
<dbReference type="Pfam" id="PF13692">
    <property type="entry name" value="Glyco_trans_1_4"/>
    <property type="match status" value="1"/>
</dbReference>
<feature type="region of interest" description="Disordered" evidence="3">
    <location>
        <begin position="1"/>
        <end position="23"/>
    </location>
</feature>
<dbReference type="Proteomes" id="UP000609879">
    <property type="component" value="Unassembled WGS sequence"/>
</dbReference>
<dbReference type="PANTHER" id="PTHR45947:SF3">
    <property type="entry name" value="SULFOQUINOVOSYL TRANSFERASE SQD2"/>
    <property type="match status" value="1"/>
</dbReference>
<dbReference type="SUPFAM" id="SSF53756">
    <property type="entry name" value="UDP-Glycosyltransferase/glycogen phosphorylase"/>
    <property type="match status" value="1"/>
</dbReference>
<evidence type="ECO:0000256" key="2">
    <source>
        <dbReference type="ARBA" id="ARBA00022679"/>
    </source>
</evidence>
<keyword evidence="7" id="KW-1185">Reference proteome</keyword>
<feature type="domain" description="Glycosyltransferase subfamily 4-like N-terminal" evidence="5">
    <location>
        <begin position="283"/>
        <end position="434"/>
    </location>
</feature>
<evidence type="ECO:0000313" key="7">
    <source>
        <dbReference type="Proteomes" id="UP000609879"/>
    </source>
</evidence>
<evidence type="ECO:0000256" key="1">
    <source>
        <dbReference type="ARBA" id="ARBA00022676"/>
    </source>
</evidence>
<accession>A0ABQ3YE34</accession>
<dbReference type="Pfam" id="PF00535">
    <property type="entry name" value="Glycos_transf_2"/>
    <property type="match status" value="1"/>
</dbReference>
<evidence type="ECO:0000256" key="3">
    <source>
        <dbReference type="SAM" id="MobiDB-lite"/>
    </source>
</evidence>
<dbReference type="InterPro" id="IPR029044">
    <property type="entry name" value="Nucleotide-diphossugar_trans"/>
</dbReference>
<dbReference type="PANTHER" id="PTHR45947">
    <property type="entry name" value="SULFOQUINOVOSYL TRANSFERASE SQD2"/>
    <property type="match status" value="1"/>
</dbReference>
<feature type="domain" description="Glycosyltransferase 2-like" evidence="4">
    <location>
        <begin position="28"/>
        <end position="194"/>
    </location>
</feature>
<name>A0ABQ3YE34_9ACTN</name>
<dbReference type="CDD" id="cd03801">
    <property type="entry name" value="GT4_PimA-like"/>
    <property type="match status" value="1"/>
</dbReference>
<dbReference type="Gene3D" id="3.40.50.2000">
    <property type="entry name" value="Glycogen Phosphorylase B"/>
    <property type="match status" value="2"/>
</dbReference>
<comment type="caution">
    <text evidence="6">The sequence shown here is derived from an EMBL/GenBank/DDBJ whole genome shotgun (WGS) entry which is preliminary data.</text>
</comment>
<dbReference type="Pfam" id="PF13439">
    <property type="entry name" value="Glyco_transf_4"/>
    <property type="match status" value="1"/>
</dbReference>
<keyword evidence="1" id="KW-0328">Glycosyltransferase</keyword>
<reference evidence="6 7" key="1">
    <citation type="submission" date="2021-01" db="EMBL/GenBank/DDBJ databases">
        <title>Whole genome shotgun sequence of Actinoplanes deccanensis NBRC 13994.</title>
        <authorList>
            <person name="Komaki H."/>
            <person name="Tamura T."/>
        </authorList>
    </citation>
    <scope>NUCLEOTIDE SEQUENCE [LARGE SCALE GENOMIC DNA]</scope>
    <source>
        <strain evidence="6 7">NBRC 13994</strain>
    </source>
</reference>
<protein>
    <recommendedName>
        <fullName evidence="8">Glycosyltransferase</fullName>
    </recommendedName>
</protein>
<dbReference type="EMBL" id="BOMI01000144">
    <property type="protein sequence ID" value="GID78252.1"/>
    <property type="molecule type" value="Genomic_DNA"/>
</dbReference>
<gene>
    <name evidence="6" type="ORF">Ade02nite_68930</name>
</gene>
<evidence type="ECO:0008006" key="8">
    <source>
        <dbReference type="Google" id="ProtNLM"/>
    </source>
</evidence>
<proteinExistence type="predicted"/>
<dbReference type="SUPFAM" id="SSF53448">
    <property type="entry name" value="Nucleotide-diphospho-sugar transferases"/>
    <property type="match status" value="1"/>
</dbReference>